<keyword evidence="3" id="KW-0012">Acyltransferase</keyword>
<dbReference type="InterPro" id="IPR002656">
    <property type="entry name" value="Acyl_transf_3_dom"/>
</dbReference>
<dbReference type="EMBL" id="VDFR01000069">
    <property type="protein sequence ID" value="TNC45214.1"/>
    <property type="molecule type" value="Genomic_DNA"/>
</dbReference>
<feature type="transmembrane region" description="Helical" evidence="1">
    <location>
        <begin position="174"/>
        <end position="190"/>
    </location>
</feature>
<keyword evidence="3" id="KW-0808">Transferase</keyword>
<organism evidence="3 5">
    <name type="scientific">Mumia zhuanghuii</name>
    <dbReference type="NCBI Taxonomy" id="2585211"/>
    <lineage>
        <taxon>Bacteria</taxon>
        <taxon>Bacillati</taxon>
        <taxon>Actinomycetota</taxon>
        <taxon>Actinomycetes</taxon>
        <taxon>Propionibacteriales</taxon>
        <taxon>Nocardioidaceae</taxon>
        <taxon>Mumia</taxon>
    </lineage>
</organism>
<name>A0A5C4MB39_9ACTN</name>
<feature type="transmembrane region" description="Helical" evidence="1">
    <location>
        <begin position="313"/>
        <end position="330"/>
    </location>
</feature>
<dbReference type="PANTHER" id="PTHR37312:SF1">
    <property type="entry name" value="MEMBRANE-BOUND ACYLTRANSFERASE YKRP-RELATED"/>
    <property type="match status" value="1"/>
</dbReference>
<dbReference type="Proteomes" id="UP000306740">
    <property type="component" value="Unassembled WGS sequence"/>
</dbReference>
<comment type="caution">
    <text evidence="3">The sequence shown here is derived from an EMBL/GenBank/DDBJ whole genome shotgun (WGS) entry which is preliminary data.</text>
</comment>
<keyword evidence="1" id="KW-0472">Membrane</keyword>
<evidence type="ECO:0000313" key="4">
    <source>
        <dbReference type="EMBL" id="TNC45214.1"/>
    </source>
</evidence>
<dbReference type="EMBL" id="VDFR01000170">
    <property type="protein sequence ID" value="TNC33407.1"/>
    <property type="molecule type" value="Genomic_DNA"/>
</dbReference>
<evidence type="ECO:0000256" key="1">
    <source>
        <dbReference type="SAM" id="Phobius"/>
    </source>
</evidence>
<accession>A0A5C4MB39</accession>
<proteinExistence type="predicted"/>
<feature type="transmembrane region" description="Helical" evidence="1">
    <location>
        <begin position="62"/>
        <end position="79"/>
    </location>
</feature>
<feature type="transmembrane region" description="Helical" evidence="1">
    <location>
        <begin position="253"/>
        <end position="273"/>
    </location>
</feature>
<dbReference type="AlphaFoldDB" id="A0A5C4MB39"/>
<gene>
    <name evidence="4" type="ORF">FHE65_15495</name>
    <name evidence="3" type="ORF">FHE65_29035</name>
</gene>
<dbReference type="Pfam" id="PF01757">
    <property type="entry name" value="Acyl_transf_3"/>
    <property type="match status" value="1"/>
</dbReference>
<evidence type="ECO:0000259" key="2">
    <source>
        <dbReference type="Pfam" id="PF01757"/>
    </source>
</evidence>
<feature type="transmembrane region" description="Helical" evidence="1">
    <location>
        <begin position="33"/>
        <end position="50"/>
    </location>
</feature>
<dbReference type="GO" id="GO:0016747">
    <property type="term" value="F:acyltransferase activity, transferring groups other than amino-acyl groups"/>
    <property type="evidence" value="ECO:0007669"/>
    <property type="project" value="InterPro"/>
</dbReference>
<evidence type="ECO:0000313" key="5">
    <source>
        <dbReference type="Proteomes" id="UP000306740"/>
    </source>
</evidence>
<keyword evidence="1" id="KW-1133">Transmembrane helix</keyword>
<feature type="transmembrane region" description="Helical" evidence="1">
    <location>
        <begin position="285"/>
        <end position="307"/>
    </location>
</feature>
<dbReference type="RefSeq" id="WP_139106168.1">
    <property type="nucleotide sequence ID" value="NZ_VDFR01000069.1"/>
</dbReference>
<dbReference type="InterPro" id="IPR052734">
    <property type="entry name" value="Nod_factor_acetyltransferase"/>
</dbReference>
<feature type="transmembrane region" description="Helical" evidence="1">
    <location>
        <begin position="91"/>
        <end position="114"/>
    </location>
</feature>
<keyword evidence="1" id="KW-0812">Transmembrane</keyword>
<sequence>MSSTLTQPSADATADSHPSVEVRRVRDPLLDNARYWVMLLVVVGHALQYLLDVSDARGTYAWIYAFHMPAFVLVSGYVARRYEGSPKQVRTMLTSLVLPYVGLNVALDGFRALLDGERLDVNLLDPAWSTWFLIALFAWRLSSPVWRVVRAPVLVAIGVSLLAGLWQVSNVVSIHRILGLLPFYVAGMYIRPEHFALLRRPLVRVASAVALVGTLGWCLLRHEGWYVSWLYWRDAYAAAPLEADAVGGLTTRAGLLIIGFVLSAAVLSVVPARNDATTRLGRHTMTAYLLHGFVLIALADLGAFAALAGLGALSVPIVVVGSVLLGTALMSSPVARAVGPVLTPQLRWAFKDQRGAGV</sequence>
<feature type="domain" description="Acyltransferase 3" evidence="2">
    <location>
        <begin position="30"/>
        <end position="329"/>
    </location>
</feature>
<dbReference type="PANTHER" id="PTHR37312">
    <property type="entry name" value="MEMBRANE-BOUND ACYLTRANSFERASE YKRP-RELATED"/>
    <property type="match status" value="1"/>
</dbReference>
<evidence type="ECO:0000313" key="3">
    <source>
        <dbReference type="EMBL" id="TNC33407.1"/>
    </source>
</evidence>
<feature type="transmembrane region" description="Helical" evidence="1">
    <location>
        <begin position="202"/>
        <end position="222"/>
    </location>
</feature>
<reference evidence="3 5" key="1">
    <citation type="submission" date="2019-05" db="EMBL/GenBank/DDBJ databases">
        <title>Mumia sp. nov., isolated from the intestinal contents of plateau pika (Ochotona curzoniae) in the Qinghai-Tibet plateau of China.</title>
        <authorList>
            <person name="Tian Z."/>
        </authorList>
    </citation>
    <scope>NUCLEOTIDE SEQUENCE [LARGE SCALE GENOMIC DNA]</scope>
    <source>
        <strain evidence="5">527</strain>
        <strain evidence="3">Z527</strain>
    </source>
</reference>
<feature type="transmembrane region" description="Helical" evidence="1">
    <location>
        <begin position="149"/>
        <end position="168"/>
    </location>
</feature>
<protein>
    <submittedName>
        <fullName evidence="3">Acyltransferase</fullName>
    </submittedName>
</protein>
<feature type="transmembrane region" description="Helical" evidence="1">
    <location>
        <begin position="126"/>
        <end position="142"/>
    </location>
</feature>
<dbReference type="OrthoDB" id="6623990at2"/>